<dbReference type="Gene3D" id="3.40.50.720">
    <property type="entry name" value="NAD(P)-binding Rossmann-like Domain"/>
    <property type="match status" value="1"/>
</dbReference>
<evidence type="ECO:0000313" key="4">
    <source>
        <dbReference type="Proteomes" id="UP000471751"/>
    </source>
</evidence>
<protein>
    <recommendedName>
        <fullName evidence="1">UDP-glucose 6-dehydrogenase</fullName>
    </recommendedName>
</protein>
<dbReference type="PANTHER" id="PTHR43750:SF3">
    <property type="entry name" value="UDP-GLUCOSE 6-DEHYDROGENASE TUAD"/>
    <property type="match status" value="1"/>
</dbReference>
<dbReference type="InterPro" id="IPR036291">
    <property type="entry name" value="NAD(P)-bd_dom_sf"/>
</dbReference>
<sequence>MKVTVFGTGYVGLTQAACLAEVGHSVGCVDVDERRIASLLQGHCPIFEPGLPALLEKNLASGRLKFTNDAALATACADTEWQDFRVLDLEQVPQMLADRVVFDGRSLFEPEHMAAAGPAYYGIGRGRVDSE</sequence>
<dbReference type="InterPro" id="IPR036220">
    <property type="entry name" value="UDP-Glc/GDP-Man_DH_C_sf"/>
</dbReference>
<name>A0A6I5RS84_9PSED</name>
<dbReference type="SUPFAM" id="SSF52413">
    <property type="entry name" value="UDP-glucose/GDP-mannose dehydrogenase C-terminal domain"/>
    <property type="match status" value="1"/>
</dbReference>
<dbReference type="AlphaFoldDB" id="A0A6I5RS84"/>
<dbReference type="GO" id="GO:0016616">
    <property type="term" value="F:oxidoreductase activity, acting on the CH-OH group of donors, NAD or NADP as acceptor"/>
    <property type="evidence" value="ECO:0007669"/>
    <property type="project" value="InterPro"/>
</dbReference>
<dbReference type="GO" id="GO:0051287">
    <property type="term" value="F:NAD binding"/>
    <property type="evidence" value="ECO:0007669"/>
    <property type="project" value="InterPro"/>
</dbReference>
<dbReference type="Pfam" id="PF03721">
    <property type="entry name" value="UDPG_MGDP_dh_N"/>
    <property type="match status" value="1"/>
</dbReference>
<dbReference type="SUPFAM" id="SSF51735">
    <property type="entry name" value="NAD(P)-binding Rossmann-fold domains"/>
    <property type="match status" value="1"/>
</dbReference>
<organism evidence="3 4">
    <name type="scientific">Pseudomonas laurentiana</name>
    <dbReference type="NCBI Taxonomy" id="2364649"/>
    <lineage>
        <taxon>Bacteria</taxon>
        <taxon>Pseudomonadati</taxon>
        <taxon>Pseudomonadota</taxon>
        <taxon>Gammaproteobacteria</taxon>
        <taxon>Pseudomonadales</taxon>
        <taxon>Pseudomonadaceae</taxon>
        <taxon>Pseudomonas</taxon>
    </lineage>
</organism>
<dbReference type="Proteomes" id="UP000471751">
    <property type="component" value="Unassembled WGS sequence"/>
</dbReference>
<feature type="domain" description="UDP-glucose/GDP-mannose dehydrogenase N-terminal" evidence="2">
    <location>
        <begin position="1"/>
        <end position="78"/>
    </location>
</feature>
<accession>A0A6I5RS84</accession>
<gene>
    <name evidence="3" type="ORF">G3O07_13345</name>
</gene>
<dbReference type="EMBL" id="JAAHBT010000134">
    <property type="protein sequence ID" value="NES10496.1"/>
    <property type="molecule type" value="Genomic_DNA"/>
</dbReference>
<comment type="caution">
    <text evidence="3">The sequence shown here is derived from an EMBL/GenBank/DDBJ whole genome shotgun (WGS) entry which is preliminary data.</text>
</comment>
<evidence type="ECO:0000313" key="3">
    <source>
        <dbReference type="EMBL" id="NES10496.1"/>
    </source>
</evidence>
<evidence type="ECO:0000259" key="2">
    <source>
        <dbReference type="Pfam" id="PF03721"/>
    </source>
</evidence>
<keyword evidence="4" id="KW-1185">Reference proteome</keyword>
<reference evidence="3 4" key="1">
    <citation type="submission" date="2020-02" db="EMBL/GenBank/DDBJ databases">
        <title>Broccoli isolated Pseudomonas sp.</title>
        <authorList>
            <person name="Fujikawa T."/>
            <person name="Sawada H."/>
        </authorList>
    </citation>
    <scope>NUCLEOTIDE SEQUENCE [LARGE SCALE GENOMIC DNA]</scope>
    <source>
        <strain evidence="3 4">JCM 32154</strain>
    </source>
</reference>
<dbReference type="PANTHER" id="PTHR43750">
    <property type="entry name" value="UDP-GLUCOSE 6-DEHYDROGENASE TUAD"/>
    <property type="match status" value="1"/>
</dbReference>
<dbReference type="InterPro" id="IPR001732">
    <property type="entry name" value="UDP-Glc/GDP-Man_DH_N"/>
</dbReference>
<proteinExistence type="predicted"/>
<evidence type="ECO:0000256" key="1">
    <source>
        <dbReference type="ARBA" id="ARBA00015132"/>
    </source>
</evidence>